<evidence type="ECO:0000313" key="2">
    <source>
        <dbReference type="Proteomes" id="UP000324222"/>
    </source>
</evidence>
<organism evidence="1 2">
    <name type="scientific">Portunus trituberculatus</name>
    <name type="common">Swimming crab</name>
    <name type="synonym">Neptunus trituberculatus</name>
    <dbReference type="NCBI Taxonomy" id="210409"/>
    <lineage>
        <taxon>Eukaryota</taxon>
        <taxon>Metazoa</taxon>
        <taxon>Ecdysozoa</taxon>
        <taxon>Arthropoda</taxon>
        <taxon>Crustacea</taxon>
        <taxon>Multicrustacea</taxon>
        <taxon>Malacostraca</taxon>
        <taxon>Eumalacostraca</taxon>
        <taxon>Eucarida</taxon>
        <taxon>Decapoda</taxon>
        <taxon>Pleocyemata</taxon>
        <taxon>Brachyura</taxon>
        <taxon>Eubrachyura</taxon>
        <taxon>Portunoidea</taxon>
        <taxon>Portunidae</taxon>
        <taxon>Portuninae</taxon>
        <taxon>Portunus</taxon>
    </lineage>
</organism>
<reference evidence="1 2" key="1">
    <citation type="submission" date="2019-05" db="EMBL/GenBank/DDBJ databases">
        <title>Another draft genome of Portunus trituberculatus and its Hox gene families provides insights of decapod evolution.</title>
        <authorList>
            <person name="Jeong J.-H."/>
            <person name="Song I."/>
            <person name="Kim S."/>
            <person name="Choi T."/>
            <person name="Kim D."/>
            <person name="Ryu S."/>
            <person name="Kim W."/>
        </authorList>
    </citation>
    <scope>NUCLEOTIDE SEQUENCE [LARGE SCALE GENOMIC DNA]</scope>
    <source>
        <tissue evidence="1">Muscle</tissue>
    </source>
</reference>
<evidence type="ECO:0000313" key="1">
    <source>
        <dbReference type="EMBL" id="MPC18756.1"/>
    </source>
</evidence>
<comment type="caution">
    <text evidence="1">The sequence shown here is derived from an EMBL/GenBank/DDBJ whole genome shotgun (WGS) entry which is preliminary data.</text>
</comment>
<dbReference type="Proteomes" id="UP000324222">
    <property type="component" value="Unassembled WGS sequence"/>
</dbReference>
<sequence>MGQVAHLAIQILGETWQQWKACNSLRRHAKKTRLDLEDYSLYTEELAARLKRMNAGVRVGNDKIGVLLYADDVVVMSESGDE</sequence>
<gene>
    <name evidence="1" type="ORF">E2C01_011649</name>
</gene>
<dbReference type="AlphaFoldDB" id="A0A5B7DCE8"/>
<evidence type="ECO:0008006" key="3">
    <source>
        <dbReference type="Google" id="ProtNLM"/>
    </source>
</evidence>
<keyword evidence="2" id="KW-1185">Reference proteome</keyword>
<protein>
    <recommendedName>
        <fullName evidence="3">Reverse transcriptase domain-containing protein</fullName>
    </recommendedName>
</protein>
<name>A0A5B7DCE8_PORTR</name>
<proteinExistence type="predicted"/>
<accession>A0A5B7DCE8</accession>
<dbReference type="EMBL" id="VSRR010000708">
    <property type="protein sequence ID" value="MPC18756.1"/>
    <property type="molecule type" value="Genomic_DNA"/>
</dbReference>